<evidence type="ECO:0000256" key="4">
    <source>
        <dbReference type="ARBA" id="ARBA00012583"/>
    </source>
</evidence>
<dbReference type="PANTHER" id="PTHR10859">
    <property type="entry name" value="GLYCOSYL TRANSFERASE"/>
    <property type="match status" value="1"/>
</dbReference>
<sequence length="241" mass="27316">MKTNIDLSIIIPAYNEQDRIVPALTHTMAFLKRWSGAAEVIVVSDGSKDRTVDTARGFEGQGAAALRVLHYEPNRGKGYAVRYGMQQGRGAVVMFMDADYAVPIEYCETGLGLIAAGNDIAIASRAVAGAKITQQQNLPRRISAKVYTWVQNRYLGIDYPDTQCGFKLFTQTAARTLFARQRLDSVIFDPEILFLARRKGYKVAQFPVHWTHMPDSRIQYDSLRKSLFVFKELWRIRRLHP</sequence>
<keyword evidence="8" id="KW-0256">Endoplasmic reticulum</keyword>
<comment type="similarity">
    <text evidence="3">Belongs to the glycosyltransferase 2 family.</text>
</comment>
<dbReference type="PANTHER" id="PTHR10859:SF91">
    <property type="entry name" value="DOLICHYL-PHOSPHATE BETA-GLUCOSYLTRANSFERASE"/>
    <property type="match status" value="1"/>
</dbReference>
<evidence type="ECO:0000256" key="2">
    <source>
        <dbReference type="ARBA" id="ARBA00004922"/>
    </source>
</evidence>
<keyword evidence="6" id="KW-0808">Transferase</keyword>
<dbReference type="GO" id="GO:0004581">
    <property type="term" value="F:dolichyl-phosphate beta-glucosyltransferase activity"/>
    <property type="evidence" value="ECO:0007669"/>
    <property type="project" value="UniProtKB-EC"/>
</dbReference>
<name>A0AA41UJ43_9BACT</name>
<evidence type="ECO:0000256" key="11">
    <source>
        <dbReference type="ARBA" id="ARBA00023136"/>
    </source>
</evidence>
<keyword evidence="11" id="KW-0472">Membrane</keyword>
<dbReference type="Proteomes" id="UP001165427">
    <property type="component" value="Unassembled WGS sequence"/>
</dbReference>
<organism evidence="14 15">
    <name type="scientific">Desulfatitalea alkaliphila</name>
    <dbReference type="NCBI Taxonomy" id="2929485"/>
    <lineage>
        <taxon>Bacteria</taxon>
        <taxon>Pseudomonadati</taxon>
        <taxon>Thermodesulfobacteriota</taxon>
        <taxon>Desulfobacteria</taxon>
        <taxon>Desulfobacterales</taxon>
        <taxon>Desulfosarcinaceae</taxon>
        <taxon>Desulfatitalea</taxon>
    </lineage>
</organism>
<accession>A0AA41UJ43</accession>
<evidence type="ECO:0000256" key="1">
    <source>
        <dbReference type="ARBA" id="ARBA00004389"/>
    </source>
</evidence>
<dbReference type="GO" id="GO:0006487">
    <property type="term" value="P:protein N-linked glycosylation"/>
    <property type="evidence" value="ECO:0007669"/>
    <property type="project" value="TreeGrafter"/>
</dbReference>
<dbReference type="InterPro" id="IPR029044">
    <property type="entry name" value="Nucleotide-diphossugar_trans"/>
</dbReference>
<evidence type="ECO:0000259" key="13">
    <source>
        <dbReference type="Pfam" id="PF00535"/>
    </source>
</evidence>
<dbReference type="SUPFAM" id="SSF53448">
    <property type="entry name" value="Nucleotide-diphospho-sugar transferases"/>
    <property type="match status" value="1"/>
</dbReference>
<evidence type="ECO:0000256" key="12">
    <source>
        <dbReference type="ARBA" id="ARBA00045097"/>
    </source>
</evidence>
<reference evidence="14" key="1">
    <citation type="submission" date="2022-04" db="EMBL/GenBank/DDBJ databases">
        <title>Desulfatitalea alkaliphila sp. nov., a novel anaerobic sulfate-reducing bacterium isolated from terrestrial mud volcano, Taman Peninsula, Russia.</title>
        <authorList>
            <person name="Khomyakova M.A."/>
            <person name="Merkel A.Y."/>
            <person name="Slobodkin A.I."/>
        </authorList>
    </citation>
    <scope>NUCLEOTIDE SEQUENCE</scope>
    <source>
        <strain evidence="14">M08but</strain>
    </source>
</reference>
<dbReference type="EC" id="2.4.1.117" evidence="4"/>
<comment type="catalytic activity">
    <reaction evidence="12">
        <text>a di-trans,poly-cis-dolichyl phosphate + UDP-alpha-D-glucose = a di-trans,poly-cis-dolichyl beta-D-glucosyl phosphate + UDP</text>
        <dbReference type="Rhea" id="RHEA:15401"/>
        <dbReference type="Rhea" id="RHEA-COMP:19498"/>
        <dbReference type="Rhea" id="RHEA-COMP:19502"/>
        <dbReference type="ChEBI" id="CHEBI:57525"/>
        <dbReference type="ChEBI" id="CHEBI:57683"/>
        <dbReference type="ChEBI" id="CHEBI:58223"/>
        <dbReference type="ChEBI" id="CHEBI:58885"/>
        <dbReference type="EC" id="2.4.1.117"/>
    </reaction>
    <physiologicalReaction direction="left-to-right" evidence="12">
        <dbReference type="Rhea" id="RHEA:15402"/>
    </physiologicalReaction>
</comment>
<proteinExistence type="inferred from homology"/>
<evidence type="ECO:0000256" key="5">
    <source>
        <dbReference type="ARBA" id="ARBA00022676"/>
    </source>
</evidence>
<evidence type="ECO:0000256" key="10">
    <source>
        <dbReference type="ARBA" id="ARBA00022989"/>
    </source>
</evidence>
<evidence type="ECO:0000313" key="15">
    <source>
        <dbReference type="Proteomes" id="UP001165427"/>
    </source>
</evidence>
<keyword evidence="7" id="KW-0812">Transmembrane</keyword>
<keyword evidence="15" id="KW-1185">Reference proteome</keyword>
<dbReference type="InterPro" id="IPR001173">
    <property type="entry name" value="Glyco_trans_2-like"/>
</dbReference>
<evidence type="ECO:0000256" key="7">
    <source>
        <dbReference type="ARBA" id="ARBA00022692"/>
    </source>
</evidence>
<evidence type="ECO:0000256" key="9">
    <source>
        <dbReference type="ARBA" id="ARBA00022968"/>
    </source>
</evidence>
<dbReference type="EMBL" id="JALJRB010000008">
    <property type="protein sequence ID" value="MCJ8500759.1"/>
    <property type="molecule type" value="Genomic_DNA"/>
</dbReference>
<evidence type="ECO:0000313" key="14">
    <source>
        <dbReference type="EMBL" id="MCJ8500759.1"/>
    </source>
</evidence>
<keyword evidence="9" id="KW-0735">Signal-anchor</keyword>
<comment type="pathway">
    <text evidence="2">Protein modification; protein glycosylation.</text>
</comment>
<keyword evidence="5" id="KW-0328">Glycosyltransferase</keyword>
<gene>
    <name evidence="14" type="ORF">MRX98_09270</name>
</gene>
<dbReference type="InterPro" id="IPR035518">
    <property type="entry name" value="DPG_synthase"/>
</dbReference>
<dbReference type="Pfam" id="PF00535">
    <property type="entry name" value="Glycos_transf_2"/>
    <property type="match status" value="1"/>
</dbReference>
<dbReference type="RefSeq" id="WP_246906127.1">
    <property type="nucleotide sequence ID" value="NZ_JALJRB010000008.1"/>
</dbReference>
<evidence type="ECO:0000256" key="8">
    <source>
        <dbReference type="ARBA" id="ARBA00022824"/>
    </source>
</evidence>
<evidence type="ECO:0000256" key="3">
    <source>
        <dbReference type="ARBA" id="ARBA00006739"/>
    </source>
</evidence>
<dbReference type="AlphaFoldDB" id="A0AA41UJ43"/>
<evidence type="ECO:0000256" key="6">
    <source>
        <dbReference type="ARBA" id="ARBA00022679"/>
    </source>
</evidence>
<dbReference type="Gene3D" id="3.90.550.10">
    <property type="entry name" value="Spore Coat Polysaccharide Biosynthesis Protein SpsA, Chain A"/>
    <property type="match status" value="1"/>
</dbReference>
<comment type="caution">
    <text evidence="14">The sequence shown here is derived from an EMBL/GenBank/DDBJ whole genome shotgun (WGS) entry which is preliminary data.</text>
</comment>
<keyword evidence="10" id="KW-1133">Transmembrane helix</keyword>
<feature type="domain" description="Glycosyltransferase 2-like" evidence="13">
    <location>
        <begin position="8"/>
        <end position="177"/>
    </location>
</feature>
<protein>
    <recommendedName>
        <fullName evidence="4">dolichyl-phosphate beta-glucosyltransferase</fullName>
        <ecNumber evidence="4">2.4.1.117</ecNumber>
    </recommendedName>
</protein>
<comment type="subcellular location">
    <subcellularLocation>
        <location evidence="1">Endoplasmic reticulum membrane</location>
        <topology evidence="1">Single-pass membrane protein</topology>
    </subcellularLocation>
</comment>
<dbReference type="CDD" id="cd04188">
    <property type="entry name" value="DPG_synthase"/>
    <property type="match status" value="1"/>
</dbReference>